<accession>A0ACB7RRN6</accession>
<reference evidence="1" key="1">
    <citation type="submission" date="2020-05" db="EMBL/GenBank/DDBJ databases">
        <title>Large-scale comparative analyses of tick genomes elucidate their genetic diversity and vector capacities.</title>
        <authorList>
            <person name="Jia N."/>
            <person name="Wang J."/>
            <person name="Shi W."/>
            <person name="Du L."/>
            <person name="Sun Y."/>
            <person name="Zhan W."/>
            <person name="Jiang J."/>
            <person name="Wang Q."/>
            <person name="Zhang B."/>
            <person name="Ji P."/>
            <person name="Sakyi L.B."/>
            <person name="Cui X."/>
            <person name="Yuan T."/>
            <person name="Jiang B."/>
            <person name="Yang W."/>
            <person name="Lam T.T.-Y."/>
            <person name="Chang Q."/>
            <person name="Ding S."/>
            <person name="Wang X."/>
            <person name="Zhu J."/>
            <person name="Ruan X."/>
            <person name="Zhao L."/>
            <person name="Wei J."/>
            <person name="Que T."/>
            <person name="Du C."/>
            <person name="Cheng J."/>
            <person name="Dai P."/>
            <person name="Han X."/>
            <person name="Huang E."/>
            <person name="Gao Y."/>
            <person name="Liu J."/>
            <person name="Shao H."/>
            <person name="Ye R."/>
            <person name="Li L."/>
            <person name="Wei W."/>
            <person name="Wang X."/>
            <person name="Wang C."/>
            <person name="Yang T."/>
            <person name="Huo Q."/>
            <person name="Li W."/>
            <person name="Guo W."/>
            <person name="Chen H."/>
            <person name="Zhou L."/>
            <person name="Ni X."/>
            <person name="Tian J."/>
            <person name="Zhou Y."/>
            <person name="Sheng Y."/>
            <person name="Liu T."/>
            <person name="Pan Y."/>
            <person name="Xia L."/>
            <person name="Li J."/>
            <person name="Zhao F."/>
            <person name="Cao W."/>
        </authorList>
    </citation>
    <scope>NUCLEOTIDE SEQUENCE</scope>
    <source>
        <strain evidence="1">Hyas-2018</strain>
    </source>
</reference>
<proteinExistence type="predicted"/>
<gene>
    <name evidence="1" type="ORF">HPB50_025722</name>
</gene>
<comment type="caution">
    <text evidence="1">The sequence shown here is derived from an EMBL/GenBank/DDBJ whole genome shotgun (WGS) entry which is preliminary data.</text>
</comment>
<protein>
    <submittedName>
        <fullName evidence="1">Uncharacterized protein</fullName>
    </submittedName>
</protein>
<name>A0ACB7RRN6_HYAAI</name>
<evidence type="ECO:0000313" key="1">
    <source>
        <dbReference type="EMBL" id="KAH6924845.1"/>
    </source>
</evidence>
<evidence type="ECO:0000313" key="2">
    <source>
        <dbReference type="Proteomes" id="UP000821845"/>
    </source>
</evidence>
<dbReference type="EMBL" id="CM023488">
    <property type="protein sequence ID" value="KAH6924845.1"/>
    <property type="molecule type" value="Genomic_DNA"/>
</dbReference>
<keyword evidence="2" id="KW-1185">Reference proteome</keyword>
<dbReference type="Proteomes" id="UP000821845">
    <property type="component" value="Chromosome 8"/>
</dbReference>
<organism evidence="1 2">
    <name type="scientific">Hyalomma asiaticum</name>
    <name type="common">Tick</name>
    <dbReference type="NCBI Taxonomy" id="266040"/>
    <lineage>
        <taxon>Eukaryota</taxon>
        <taxon>Metazoa</taxon>
        <taxon>Ecdysozoa</taxon>
        <taxon>Arthropoda</taxon>
        <taxon>Chelicerata</taxon>
        <taxon>Arachnida</taxon>
        <taxon>Acari</taxon>
        <taxon>Parasitiformes</taxon>
        <taxon>Ixodida</taxon>
        <taxon>Ixodoidea</taxon>
        <taxon>Ixodidae</taxon>
        <taxon>Hyalomminae</taxon>
        <taxon>Hyalomma</taxon>
    </lineage>
</organism>
<sequence length="534" mass="60950">MLKFPQHLEAEGVLARVAALQSRLRQEGHTVLADLVDLTRRPSPRSEWARAVSVRLPLAKHTRKVSLVFDHLEPRELADHLTYLEHKVMKRITFLDFKQYAEQGTLADNPRLERSISQFNGLSQWTQCMVLSRSTPQQRADVITKFVDVAKNLLELQNFSSLMAVVGGLNHSALARLSQTTSCLSGETRRTLSQFATLLSSAGNFCNYRKALAEARDFRIPILGVHMKDLISVHVALPDVVDGMINLRKMAQLSHIFQELWELQHSPPPLDVSMDLINTLKLSLDTAYTEDEIFELSLAREPKAPMVSPSKPLAMEFASKVPEGTDLALVEKQICDMVEEVFHEYDTDRDGYLSPEDVAAVTGRFPALRGLVPEECQRRLLGRHDIRRFLLRSNWAMFRHDFHETTYFRPTFCIHCTGLLWGLIKQGFKCKKCGINAHKHCREQVLAECRPLTPQGPVRSSSFSSTEWSMPRPSRHHQPQQQQQQQQQQPRRFKQSRSESESAPLVHRTSDTRWKSEDGRSTATHSYGQTVRNT</sequence>